<evidence type="ECO:0008006" key="2">
    <source>
        <dbReference type="Google" id="ProtNLM"/>
    </source>
</evidence>
<organism evidence="1">
    <name type="scientific">mine drainage metagenome</name>
    <dbReference type="NCBI Taxonomy" id="410659"/>
    <lineage>
        <taxon>unclassified sequences</taxon>
        <taxon>metagenomes</taxon>
        <taxon>ecological metagenomes</taxon>
    </lineage>
</organism>
<evidence type="ECO:0000313" key="1">
    <source>
        <dbReference type="EMBL" id="OIQ87285.1"/>
    </source>
</evidence>
<dbReference type="Pfam" id="PF08843">
    <property type="entry name" value="AbiEii"/>
    <property type="match status" value="1"/>
</dbReference>
<dbReference type="EMBL" id="MLJW01000430">
    <property type="protein sequence ID" value="OIQ87285.1"/>
    <property type="molecule type" value="Genomic_DNA"/>
</dbReference>
<proteinExistence type="predicted"/>
<dbReference type="AlphaFoldDB" id="A0A1J5RGP2"/>
<dbReference type="InterPro" id="IPR014942">
    <property type="entry name" value="AbiEii"/>
</dbReference>
<name>A0A1J5RGP2_9ZZZZ</name>
<protein>
    <recommendedName>
        <fullName evidence="2">Protein containing DUF1814</fullName>
    </recommendedName>
</protein>
<dbReference type="Gene3D" id="3.10.450.620">
    <property type="entry name" value="JHP933, nucleotidyltransferase-like core domain"/>
    <property type="match status" value="1"/>
</dbReference>
<accession>A0A1J5RGP2</accession>
<reference evidence="1" key="1">
    <citation type="submission" date="2016-10" db="EMBL/GenBank/DDBJ databases">
        <title>Sequence of Gallionella enrichment culture.</title>
        <authorList>
            <person name="Poehlein A."/>
            <person name="Muehling M."/>
            <person name="Daniel R."/>
        </authorList>
    </citation>
    <scope>NUCLEOTIDE SEQUENCE</scope>
</reference>
<comment type="caution">
    <text evidence="1">The sequence shown here is derived from an EMBL/GenBank/DDBJ whole genome shotgun (WGS) entry which is preliminary data.</text>
</comment>
<sequence>MARWQPRSALRPGYTADYLHDRRDFTQLVSIVADERGIDPVLVEKDYWIMHCLWGLQAQGFQFELKGGTSLSKGFGVIHRFSEDIDIRIEPPASMQVRTGRNQDKPAHVESRRAFYDWLAAEIKIPGILTGERDTAFDDEKLRSAGVRLNYLSVNRALDGVKTGILLELGFDDTAPNRAVTISSWAYDAAVARGVKVADNRAQQVLCYAPTHTFVEKLQTISTKYRRLGDAKEFPKNFLRHYYDVYCLLGLPEVLAFLGQPAYEERKKQRFRAGDELKIAKNAAFLLENIAQRQRFREEYRKTSALYYLGQPPFEDLLARIHEHIVVM</sequence>
<gene>
    <name evidence="1" type="ORF">GALL_308460</name>
</gene>